<dbReference type="Proteomes" id="UP001168552">
    <property type="component" value="Unassembled WGS sequence"/>
</dbReference>
<reference evidence="1" key="1">
    <citation type="submission" date="2023-06" db="EMBL/GenBank/DDBJ databases">
        <title>Cytophagales bacterium Strain LB-30, isolated from soil.</title>
        <authorList>
            <person name="Liu B."/>
        </authorList>
    </citation>
    <scope>NUCLEOTIDE SEQUENCE</scope>
    <source>
        <strain evidence="1">LB-30</strain>
    </source>
</reference>
<gene>
    <name evidence="1" type="ORF">QWY31_16340</name>
</gene>
<sequence length="145" mass="16640">MSLFFFQDINDSLISNIEKKVKLTNDYKLFDIETYDSFEQFSEGAKITLFKSCGKIVKASLIGYGTTGSLKQEFYFDTLGLYYVKEELRLNNTNNINTSRIFINNDIIIRWIENDIILSNNKSAFEGKIRSLNNSEVVIEFKGGG</sequence>
<protein>
    <submittedName>
        <fullName evidence="1">Uncharacterized protein</fullName>
    </submittedName>
</protein>
<dbReference type="RefSeq" id="WP_320005618.1">
    <property type="nucleotide sequence ID" value="NZ_JAUHJS010000012.1"/>
</dbReference>
<organism evidence="1 2">
    <name type="scientific">Shiella aurantiaca</name>
    <dbReference type="NCBI Taxonomy" id="3058365"/>
    <lineage>
        <taxon>Bacteria</taxon>
        <taxon>Pseudomonadati</taxon>
        <taxon>Bacteroidota</taxon>
        <taxon>Cytophagia</taxon>
        <taxon>Cytophagales</taxon>
        <taxon>Shiellaceae</taxon>
        <taxon>Shiella</taxon>
    </lineage>
</organism>
<name>A0ABT8FA62_9BACT</name>
<comment type="caution">
    <text evidence="1">The sequence shown here is derived from an EMBL/GenBank/DDBJ whole genome shotgun (WGS) entry which is preliminary data.</text>
</comment>
<dbReference type="EMBL" id="JAUHJS010000012">
    <property type="protein sequence ID" value="MDN4167081.1"/>
    <property type="molecule type" value="Genomic_DNA"/>
</dbReference>
<accession>A0ABT8FA62</accession>
<evidence type="ECO:0000313" key="2">
    <source>
        <dbReference type="Proteomes" id="UP001168552"/>
    </source>
</evidence>
<proteinExistence type="predicted"/>
<evidence type="ECO:0000313" key="1">
    <source>
        <dbReference type="EMBL" id="MDN4167081.1"/>
    </source>
</evidence>
<keyword evidence="2" id="KW-1185">Reference proteome</keyword>